<evidence type="ECO:0000313" key="2">
    <source>
        <dbReference type="Proteomes" id="UP000267223"/>
    </source>
</evidence>
<dbReference type="Proteomes" id="UP000267223">
    <property type="component" value="Unassembled WGS sequence"/>
</dbReference>
<comment type="caution">
    <text evidence="1">The sequence shown here is derived from an EMBL/GenBank/DDBJ whole genome shotgun (WGS) entry which is preliminary data.</text>
</comment>
<dbReference type="AlphaFoldDB" id="A0A3M9N8B3"/>
<dbReference type="EMBL" id="RJJR01000015">
    <property type="protein sequence ID" value="RNI34062.1"/>
    <property type="molecule type" value="Genomic_DNA"/>
</dbReference>
<sequence>MLAVGPLFGPGICAIFDIPARPELLAECRIKKLIICLPTGRLIWLLMEFARPRLMEVVAPIWMFISAASFAQNLLVQVLLCYPFA</sequence>
<evidence type="ECO:0000313" key="1">
    <source>
        <dbReference type="EMBL" id="RNI34062.1"/>
    </source>
</evidence>
<accession>A0A3M9N8B3</accession>
<gene>
    <name evidence="1" type="ORF">EFY79_17300</name>
</gene>
<protein>
    <submittedName>
        <fullName evidence="1">Uncharacterized protein</fullName>
    </submittedName>
</protein>
<name>A0A3M9N8B3_9BACT</name>
<proteinExistence type="predicted"/>
<keyword evidence="2" id="KW-1185">Reference proteome</keyword>
<reference evidence="1 2" key="1">
    <citation type="submission" date="2018-11" db="EMBL/GenBank/DDBJ databases">
        <title>Draft genome sequence of Ferruginibacter sp. BO-59.</title>
        <authorList>
            <person name="Im W.T."/>
        </authorList>
    </citation>
    <scope>NUCLEOTIDE SEQUENCE [LARGE SCALE GENOMIC DNA]</scope>
    <source>
        <strain evidence="1 2">BO-59</strain>
    </source>
</reference>
<organism evidence="1 2">
    <name type="scientific">Hanamia caeni</name>
    <dbReference type="NCBI Taxonomy" id="2294116"/>
    <lineage>
        <taxon>Bacteria</taxon>
        <taxon>Pseudomonadati</taxon>
        <taxon>Bacteroidota</taxon>
        <taxon>Chitinophagia</taxon>
        <taxon>Chitinophagales</taxon>
        <taxon>Chitinophagaceae</taxon>
        <taxon>Hanamia</taxon>
    </lineage>
</organism>